<comment type="caution">
    <text evidence="1">The sequence shown here is derived from an EMBL/GenBank/DDBJ whole genome shotgun (WGS) entry which is preliminary data.</text>
</comment>
<accession>A0A1G2EPI0</accession>
<dbReference type="EMBL" id="MHMM01000004">
    <property type="protein sequence ID" value="OGZ27703.1"/>
    <property type="molecule type" value="Genomic_DNA"/>
</dbReference>
<evidence type="ECO:0000313" key="1">
    <source>
        <dbReference type="EMBL" id="OGZ27703.1"/>
    </source>
</evidence>
<reference evidence="1 2" key="1">
    <citation type="journal article" date="2016" name="Nat. Commun.">
        <title>Thousands of microbial genomes shed light on interconnected biogeochemical processes in an aquifer system.</title>
        <authorList>
            <person name="Anantharaman K."/>
            <person name="Brown C.T."/>
            <person name="Hug L.A."/>
            <person name="Sharon I."/>
            <person name="Castelle C.J."/>
            <person name="Probst A.J."/>
            <person name="Thomas B.C."/>
            <person name="Singh A."/>
            <person name="Wilkins M.J."/>
            <person name="Karaoz U."/>
            <person name="Brodie E.L."/>
            <person name="Williams K.H."/>
            <person name="Hubbard S.S."/>
            <person name="Banfield J.F."/>
        </authorList>
    </citation>
    <scope>NUCLEOTIDE SEQUENCE [LARGE SCALE GENOMIC DNA]</scope>
</reference>
<protein>
    <submittedName>
        <fullName evidence="1">Uncharacterized protein</fullName>
    </submittedName>
</protein>
<gene>
    <name evidence="1" type="ORF">A2365_03605</name>
</gene>
<dbReference type="Pfam" id="PF20603">
    <property type="entry name" value="Bact_hydrolase"/>
    <property type="match status" value="1"/>
</dbReference>
<sequence length="165" mass="19375">MHINETPSINTQSETGCCPKFDPAPWDSQVFIFEEKIFLVGKTFNFFHIPLNMGRMMKKTWKKINDNQAVSNKFLVLSSDGFWRGIHYFALEKKIEGENIVEITGTFLSRVFEGDYKDMGKWVEEMKRYSELKGREMKNIYFFYTTCPKCAKHYGKNYVVAFAEV</sequence>
<evidence type="ECO:0000313" key="2">
    <source>
        <dbReference type="Proteomes" id="UP000177740"/>
    </source>
</evidence>
<dbReference type="STRING" id="1801677.A2365_03605"/>
<name>A0A1G2EPI0_9BACT</name>
<proteinExistence type="predicted"/>
<organism evidence="1 2">
    <name type="scientific">Candidatus Nealsonbacteria bacterium RIFOXYB1_FULL_40_15</name>
    <dbReference type="NCBI Taxonomy" id="1801677"/>
    <lineage>
        <taxon>Bacteria</taxon>
        <taxon>Candidatus Nealsoniibacteriota</taxon>
    </lineage>
</organism>
<dbReference type="InterPro" id="IPR046766">
    <property type="entry name" value="Bact_hydrolase"/>
</dbReference>
<dbReference type="AlphaFoldDB" id="A0A1G2EPI0"/>
<dbReference type="Proteomes" id="UP000177740">
    <property type="component" value="Unassembled WGS sequence"/>
</dbReference>